<feature type="signal peptide" evidence="2">
    <location>
        <begin position="1"/>
        <end position="26"/>
    </location>
</feature>
<keyword evidence="1 2" id="KW-0732">Signal</keyword>
<dbReference type="GO" id="GO:0055085">
    <property type="term" value="P:transmembrane transport"/>
    <property type="evidence" value="ECO:0007669"/>
    <property type="project" value="InterPro"/>
</dbReference>
<accession>A0A3N7J0N6</accession>
<evidence type="ECO:0000256" key="1">
    <source>
        <dbReference type="ARBA" id="ARBA00022729"/>
    </source>
</evidence>
<feature type="chain" id="PRO_5017950149" evidence="2">
    <location>
        <begin position="27"/>
        <end position="353"/>
    </location>
</feature>
<reference evidence="3 4" key="2">
    <citation type="submission" date="2018-12" db="EMBL/GenBank/DDBJ databases">
        <title>Rhizobacter gummiphilus sp. nov., a rubber-degrading bacterium isolated from the soil of a botanical garden in Japan.</title>
        <authorList>
            <person name="Shunsuke S.S."/>
        </authorList>
    </citation>
    <scope>NUCLEOTIDE SEQUENCE [LARGE SCALE GENOMIC DNA]</scope>
    <source>
        <strain evidence="3 4">S-16</strain>
    </source>
</reference>
<dbReference type="Gene3D" id="3.40.190.170">
    <property type="entry name" value="Bacterial extracellular solute-binding protein, family 7"/>
    <property type="match status" value="1"/>
</dbReference>
<dbReference type="CDD" id="cd13602">
    <property type="entry name" value="PBP2_TRAP_BpDctp6_7"/>
    <property type="match status" value="1"/>
</dbReference>
<comment type="caution">
    <text evidence="3">The sequence shown here is derived from an EMBL/GenBank/DDBJ whole genome shotgun (WGS) entry which is preliminary data.</text>
</comment>
<dbReference type="PANTHER" id="PTHR33376">
    <property type="match status" value="1"/>
</dbReference>
<organism evidence="3 4">
    <name type="scientific">Piscinibacter terrae</name>
    <dbReference type="NCBI Taxonomy" id="2496871"/>
    <lineage>
        <taxon>Bacteria</taxon>
        <taxon>Pseudomonadati</taxon>
        <taxon>Pseudomonadota</taxon>
        <taxon>Betaproteobacteria</taxon>
        <taxon>Burkholderiales</taxon>
        <taxon>Sphaerotilaceae</taxon>
        <taxon>Piscinibacter</taxon>
    </lineage>
</organism>
<gene>
    <name evidence="3" type="ORF">DZC73_14605</name>
</gene>
<dbReference type="OrthoDB" id="9177965at2"/>
<dbReference type="AlphaFoldDB" id="A0A3N7J0N6"/>
<dbReference type="NCBIfam" id="NF037995">
    <property type="entry name" value="TRAP_S1"/>
    <property type="match status" value="1"/>
</dbReference>
<evidence type="ECO:0000256" key="2">
    <source>
        <dbReference type="SAM" id="SignalP"/>
    </source>
</evidence>
<evidence type="ECO:0000313" key="3">
    <source>
        <dbReference type="EMBL" id="RQP24512.1"/>
    </source>
</evidence>
<dbReference type="InterPro" id="IPR018389">
    <property type="entry name" value="DctP_fam"/>
</dbReference>
<dbReference type="EMBL" id="QUSW01000003">
    <property type="protein sequence ID" value="RQP24512.1"/>
    <property type="molecule type" value="Genomic_DNA"/>
</dbReference>
<protein>
    <submittedName>
        <fullName evidence="3">ABC transporter substrate-binding protein</fullName>
    </submittedName>
</protein>
<dbReference type="InterPro" id="IPR038404">
    <property type="entry name" value="TRAP_DctP_sf"/>
</dbReference>
<dbReference type="Proteomes" id="UP000267464">
    <property type="component" value="Unassembled WGS sequence"/>
</dbReference>
<name>A0A3N7J0N6_9BURK</name>
<dbReference type="Pfam" id="PF03480">
    <property type="entry name" value="DctP"/>
    <property type="match status" value="1"/>
</dbReference>
<sequence length="353" mass="38255">MKSFDRFMTALLAVVMAVALTGTSLAQTEVKRLRIVGGLAEINQYTRQEEPFWTRELPKFTGGRVTAEIVPFDRAGIRGQEMLRLMQLGVVPFGTALLSLTAAQEPSFAAPDLAGLSADMAVVRKSTAAFRPYLEKTLRDRYGIELLAIYAYPAQVIFCNKPFSSLADLAGRRTRTSSPPQADLIEALGGTPVQTGFAEIMANMKSGNIECAITGTMSGNTIGLPDVTTHIHTMPVSWGLAIFGANIAAWEALPADLRTKLKQELPKLETAIWNEAERETGNGIACNIGSAACVDGRKFHMTEVKPAPTDDARRRTIFANTILSRWVHRCGASCAEVWNQTIGPVVGAEARAK</sequence>
<evidence type="ECO:0000313" key="4">
    <source>
        <dbReference type="Proteomes" id="UP000267464"/>
    </source>
</evidence>
<dbReference type="PANTHER" id="PTHR33376:SF4">
    <property type="entry name" value="SIALIC ACID-BINDING PERIPLASMIC PROTEIN SIAP"/>
    <property type="match status" value="1"/>
</dbReference>
<keyword evidence="4" id="KW-1185">Reference proteome</keyword>
<proteinExistence type="predicted"/>
<reference evidence="3 4" key="1">
    <citation type="submission" date="2018-08" db="EMBL/GenBank/DDBJ databases">
        <authorList>
            <person name="Khan S.A."/>
            <person name="Jeon C.O."/>
            <person name="Chun B.H."/>
            <person name="Jeong S.E."/>
        </authorList>
    </citation>
    <scope>NUCLEOTIDE SEQUENCE [LARGE SCALE GENOMIC DNA]</scope>
    <source>
        <strain evidence="3 4">S-16</strain>
    </source>
</reference>